<dbReference type="EMBL" id="NKQK01000005">
    <property type="protein sequence ID" value="PSS30303.1"/>
    <property type="molecule type" value="Genomic_DNA"/>
</dbReference>
<gene>
    <name evidence="4" type="ORF">CEY00_Acc05542</name>
</gene>
<dbReference type="OMA" id="LFDCMSD"/>
<dbReference type="Gene3D" id="1.25.40.10">
    <property type="entry name" value="Tetratricopeptide repeat domain"/>
    <property type="match status" value="3"/>
</dbReference>
<feature type="repeat" description="PPR" evidence="3">
    <location>
        <begin position="323"/>
        <end position="357"/>
    </location>
</feature>
<keyword evidence="5" id="KW-1185">Reference proteome</keyword>
<dbReference type="FunFam" id="1.25.40.10:FF:000968">
    <property type="entry name" value="Pentatricopeptide repeat-containing protein, mitochondrial"/>
    <property type="match status" value="1"/>
</dbReference>
<dbReference type="PANTHER" id="PTHR24015">
    <property type="entry name" value="OS07G0578800 PROTEIN-RELATED"/>
    <property type="match status" value="1"/>
</dbReference>
<dbReference type="NCBIfam" id="TIGR00756">
    <property type="entry name" value="PPR"/>
    <property type="match status" value="6"/>
</dbReference>
<dbReference type="InParanoid" id="A0A2R6RJX2"/>
<dbReference type="FunCoup" id="A0A2R6RJX2">
    <property type="interactions" value="1"/>
</dbReference>
<sequence length="658" mass="73259">MVNSTLPPILNRFLKLWTVALWNSHIRDAVNKDHAPKALLLFRQMKQNGLEPNNLTFPFVAKACGKLSSLFCSQMLHTHVSKSPFQSDKYVQTAIVDMYIKCGQLDYAYNLFDKMPERDVTSWNALIVGFSQLGCVDKVVILFCQMRLDGIRPDSVTVMGLTQLGSSMKDHKWVNAIHCFGIQTGVDSDVSVANAWIGAYSKCGNFGMAEMVFGEIDSSLRTVVSWNSMLSVYAHVEDSVKAIGLYKQMLSDGFGADVCTILSLLASCVRNEAFDHGKSIHCHGIQFGFVSNIYVLNALISMYSKCGDVGSARYVFNSMINRTCVSWTAIIGGYASKGDLDETLALFHSMEASGQKPDIVTVLYMISGCGQTGALEVGRWIDNYTVSNGLKENVMVCNALLDMYAKCGSIRDAWELFCTMQTRTIVSWTTMISGCALNGEFKEALELFFLMLEFGVKPNHITFLAVLQTCTHAGFLEKGWECFDLMIKKYKIIPGLDHYSCMADLLGRRGKLKEALGFIQKMPVKPDAGIWGSLLFACKNHQNVEIGEYVAHKLFEMEPQASAPYVEMANIYASAGRWDGVAAIRSMMKGNQVIKYPGQSLVQVNGKSHTFTVEDRSHCQGQLIYELLDGLALQLKEEKDSLVAEELLHNENFHYFTV</sequence>
<dbReference type="Pfam" id="PF20431">
    <property type="entry name" value="E_motif"/>
    <property type="match status" value="1"/>
</dbReference>
<dbReference type="AlphaFoldDB" id="A0A2R6RJX2"/>
<dbReference type="GO" id="GO:0003723">
    <property type="term" value="F:RNA binding"/>
    <property type="evidence" value="ECO:0007669"/>
    <property type="project" value="InterPro"/>
</dbReference>
<dbReference type="Pfam" id="PF13812">
    <property type="entry name" value="PPR_3"/>
    <property type="match status" value="1"/>
</dbReference>
<feature type="repeat" description="PPR" evidence="3">
    <location>
        <begin position="424"/>
        <end position="458"/>
    </location>
</feature>
<evidence type="ECO:0000256" key="2">
    <source>
        <dbReference type="ARBA" id="ARBA00061659"/>
    </source>
</evidence>
<feature type="repeat" description="PPR" evidence="3">
    <location>
        <begin position="292"/>
        <end position="322"/>
    </location>
</feature>
<dbReference type="Gramene" id="PSS30303">
    <property type="protein sequence ID" value="PSS30303"/>
    <property type="gene ID" value="CEY00_Acc05542"/>
</dbReference>
<feature type="repeat" description="PPR" evidence="3">
    <location>
        <begin position="18"/>
        <end position="52"/>
    </location>
</feature>
<dbReference type="InterPro" id="IPR002885">
    <property type="entry name" value="PPR_rpt"/>
</dbReference>
<dbReference type="STRING" id="1590841.A0A2R6RJX2"/>
<dbReference type="InterPro" id="IPR046960">
    <property type="entry name" value="PPR_At4g14850-like_plant"/>
</dbReference>
<dbReference type="FunFam" id="1.25.40.10:FF:000280">
    <property type="entry name" value="Pentatricopeptide repeat-containing protein"/>
    <property type="match status" value="1"/>
</dbReference>
<evidence type="ECO:0000256" key="3">
    <source>
        <dbReference type="PROSITE-ProRule" id="PRU00708"/>
    </source>
</evidence>
<accession>A0A2R6RJX2</accession>
<dbReference type="Pfam" id="PF13041">
    <property type="entry name" value="PPR_2"/>
    <property type="match status" value="2"/>
</dbReference>
<reference evidence="5" key="2">
    <citation type="journal article" date="2018" name="BMC Genomics">
        <title>A manually annotated Actinidia chinensis var. chinensis (kiwifruit) genome highlights the challenges associated with draft genomes and gene prediction in plants.</title>
        <authorList>
            <person name="Pilkington S.M."/>
            <person name="Crowhurst R."/>
            <person name="Hilario E."/>
            <person name="Nardozza S."/>
            <person name="Fraser L."/>
            <person name="Peng Y."/>
            <person name="Gunaseelan K."/>
            <person name="Simpson R."/>
            <person name="Tahir J."/>
            <person name="Deroles S.C."/>
            <person name="Templeton K."/>
            <person name="Luo Z."/>
            <person name="Davy M."/>
            <person name="Cheng C."/>
            <person name="McNeilage M."/>
            <person name="Scaglione D."/>
            <person name="Liu Y."/>
            <person name="Zhang Q."/>
            <person name="Datson P."/>
            <person name="De Silva N."/>
            <person name="Gardiner S.E."/>
            <person name="Bassett H."/>
            <person name="Chagne D."/>
            <person name="McCallum J."/>
            <person name="Dzierzon H."/>
            <person name="Deng C."/>
            <person name="Wang Y.Y."/>
            <person name="Barron L."/>
            <person name="Manako K."/>
            <person name="Bowen J."/>
            <person name="Foster T.M."/>
            <person name="Erridge Z.A."/>
            <person name="Tiffin H."/>
            <person name="Waite C.N."/>
            <person name="Davies K.M."/>
            <person name="Grierson E.P."/>
            <person name="Laing W.A."/>
            <person name="Kirk R."/>
            <person name="Chen X."/>
            <person name="Wood M."/>
            <person name="Montefiori M."/>
            <person name="Brummell D.A."/>
            <person name="Schwinn K.E."/>
            <person name="Catanach A."/>
            <person name="Fullerton C."/>
            <person name="Li D."/>
            <person name="Meiyalaghan S."/>
            <person name="Nieuwenhuizen N."/>
            <person name="Read N."/>
            <person name="Prakash R."/>
            <person name="Hunter D."/>
            <person name="Zhang H."/>
            <person name="McKenzie M."/>
            <person name="Knabel M."/>
            <person name="Harris A."/>
            <person name="Allan A.C."/>
            <person name="Gleave A."/>
            <person name="Chen A."/>
            <person name="Janssen B.J."/>
            <person name="Plunkett B."/>
            <person name="Ampomah-Dwamena C."/>
            <person name="Voogd C."/>
            <person name="Leif D."/>
            <person name="Lafferty D."/>
            <person name="Souleyre E.J.F."/>
            <person name="Varkonyi-Gasic E."/>
            <person name="Gambi F."/>
            <person name="Hanley J."/>
            <person name="Yao J.L."/>
            <person name="Cheung J."/>
            <person name="David K.M."/>
            <person name="Warren B."/>
            <person name="Marsh K."/>
            <person name="Snowden K.C."/>
            <person name="Lin-Wang K."/>
            <person name="Brian L."/>
            <person name="Martinez-Sanchez M."/>
            <person name="Wang M."/>
            <person name="Ileperuma N."/>
            <person name="Macnee N."/>
            <person name="Campin R."/>
            <person name="McAtee P."/>
            <person name="Drummond R.S.M."/>
            <person name="Espley R.V."/>
            <person name="Ireland H.S."/>
            <person name="Wu R."/>
            <person name="Atkinson R.G."/>
            <person name="Karunairetnam S."/>
            <person name="Bulley S."/>
            <person name="Chunkath S."/>
            <person name="Hanley Z."/>
            <person name="Storey R."/>
            <person name="Thrimawithana A.H."/>
            <person name="Thomson S."/>
            <person name="David C."/>
            <person name="Testolin R."/>
            <person name="Huang H."/>
            <person name="Hellens R.P."/>
            <person name="Schaffer R.J."/>
        </authorList>
    </citation>
    <scope>NUCLEOTIDE SEQUENCE [LARGE SCALE GENOMIC DNA]</scope>
    <source>
        <strain evidence="5">cv. Red5</strain>
    </source>
</reference>
<reference evidence="4 5" key="1">
    <citation type="submission" date="2017-07" db="EMBL/GenBank/DDBJ databases">
        <title>An improved, manually edited Actinidia chinensis var. chinensis (kiwifruit) genome highlights the challenges associated with draft genomes and gene prediction in plants.</title>
        <authorList>
            <person name="Pilkington S."/>
            <person name="Crowhurst R."/>
            <person name="Hilario E."/>
            <person name="Nardozza S."/>
            <person name="Fraser L."/>
            <person name="Peng Y."/>
            <person name="Gunaseelan K."/>
            <person name="Simpson R."/>
            <person name="Tahir J."/>
            <person name="Deroles S."/>
            <person name="Templeton K."/>
            <person name="Luo Z."/>
            <person name="Davy M."/>
            <person name="Cheng C."/>
            <person name="Mcneilage M."/>
            <person name="Scaglione D."/>
            <person name="Liu Y."/>
            <person name="Zhang Q."/>
            <person name="Datson P."/>
            <person name="De Silva N."/>
            <person name="Gardiner S."/>
            <person name="Bassett H."/>
            <person name="Chagne D."/>
            <person name="Mccallum J."/>
            <person name="Dzierzon H."/>
            <person name="Deng C."/>
            <person name="Wang Y.-Y."/>
            <person name="Barron N."/>
            <person name="Manako K."/>
            <person name="Bowen J."/>
            <person name="Foster T."/>
            <person name="Erridge Z."/>
            <person name="Tiffin H."/>
            <person name="Waite C."/>
            <person name="Davies K."/>
            <person name="Grierson E."/>
            <person name="Laing W."/>
            <person name="Kirk R."/>
            <person name="Chen X."/>
            <person name="Wood M."/>
            <person name="Montefiori M."/>
            <person name="Brummell D."/>
            <person name="Schwinn K."/>
            <person name="Catanach A."/>
            <person name="Fullerton C."/>
            <person name="Li D."/>
            <person name="Meiyalaghan S."/>
            <person name="Nieuwenhuizen N."/>
            <person name="Read N."/>
            <person name="Prakash R."/>
            <person name="Hunter D."/>
            <person name="Zhang H."/>
            <person name="Mckenzie M."/>
            <person name="Knabel M."/>
            <person name="Harris A."/>
            <person name="Allan A."/>
            <person name="Chen A."/>
            <person name="Janssen B."/>
            <person name="Plunkett B."/>
            <person name="Dwamena C."/>
            <person name="Voogd C."/>
            <person name="Leif D."/>
            <person name="Lafferty D."/>
            <person name="Souleyre E."/>
            <person name="Varkonyi-Gasic E."/>
            <person name="Gambi F."/>
            <person name="Hanley J."/>
            <person name="Yao J.-L."/>
            <person name="Cheung J."/>
            <person name="David K."/>
            <person name="Warren B."/>
            <person name="Marsh K."/>
            <person name="Snowden K."/>
            <person name="Lin-Wang K."/>
            <person name="Brian L."/>
            <person name="Martinez-Sanchez M."/>
            <person name="Wang M."/>
            <person name="Ileperuma N."/>
            <person name="Macnee N."/>
            <person name="Campin R."/>
            <person name="Mcatee P."/>
            <person name="Drummond R."/>
            <person name="Espley R."/>
            <person name="Ireland H."/>
            <person name="Wu R."/>
            <person name="Atkinson R."/>
            <person name="Karunairetnam S."/>
            <person name="Bulley S."/>
            <person name="Chunkath S."/>
            <person name="Hanley Z."/>
            <person name="Storey R."/>
            <person name="Thrimawithana A."/>
            <person name="Thomson S."/>
            <person name="David C."/>
            <person name="Testolin R."/>
        </authorList>
    </citation>
    <scope>NUCLEOTIDE SEQUENCE [LARGE SCALE GENOMIC DNA]</scope>
    <source>
        <strain evidence="5">cv. Red5</strain>
        <tissue evidence="4">Young leaf</tissue>
    </source>
</reference>
<feature type="repeat" description="PPR" evidence="3">
    <location>
        <begin position="119"/>
        <end position="153"/>
    </location>
</feature>
<dbReference type="GO" id="GO:0009451">
    <property type="term" value="P:RNA modification"/>
    <property type="evidence" value="ECO:0007669"/>
    <property type="project" value="InterPro"/>
</dbReference>
<feature type="repeat" description="PPR" evidence="3">
    <location>
        <begin position="393"/>
        <end position="423"/>
    </location>
</feature>
<feature type="repeat" description="PPR" evidence="3">
    <location>
        <begin position="222"/>
        <end position="256"/>
    </location>
</feature>
<organism evidence="4 5">
    <name type="scientific">Actinidia chinensis var. chinensis</name>
    <name type="common">Chinese soft-hair kiwi</name>
    <dbReference type="NCBI Taxonomy" id="1590841"/>
    <lineage>
        <taxon>Eukaryota</taxon>
        <taxon>Viridiplantae</taxon>
        <taxon>Streptophyta</taxon>
        <taxon>Embryophyta</taxon>
        <taxon>Tracheophyta</taxon>
        <taxon>Spermatophyta</taxon>
        <taxon>Magnoliopsida</taxon>
        <taxon>eudicotyledons</taxon>
        <taxon>Gunneridae</taxon>
        <taxon>Pentapetalae</taxon>
        <taxon>asterids</taxon>
        <taxon>Ericales</taxon>
        <taxon>Actinidiaceae</taxon>
        <taxon>Actinidia</taxon>
    </lineage>
</organism>
<proteinExistence type="inferred from homology"/>
<comment type="caution">
    <text evidence="4">The sequence shown here is derived from an EMBL/GenBank/DDBJ whole genome shotgun (WGS) entry which is preliminary data.</text>
</comment>
<dbReference type="InterPro" id="IPR046848">
    <property type="entry name" value="E_motif"/>
</dbReference>
<keyword evidence="1" id="KW-0677">Repeat</keyword>
<name>A0A2R6RJX2_ACTCC</name>
<comment type="similarity">
    <text evidence="2">Belongs to the PPR family. PCMP-E subfamily.</text>
</comment>
<protein>
    <submittedName>
        <fullName evidence="4">Pentatricopeptide repeat-containing protein</fullName>
    </submittedName>
</protein>
<dbReference type="Pfam" id="PF01535">
    <property type="entry name" value="PPR"/>
    <property type="match status" value="7"/>
</dbReference>
<dbReference type="PANTHER" id="PTHR24015:SF1993">
    <property type="entry name" value="PENTATRICOPEPTIDE REPEAT-CONTAINING PROTEIN"/>
    <property type="match status" value="1"/>
</dbReference>
<dbReference type="OrthoDB" id="185373at2759"/>
<evidence type="ECO:0000313" key="5">
    <source>
        <dbReference type="Proteomes" id="UP000241394"/>
    </source>
</evidence>
<dbReference type="FunFam" id="1.25.40.10:FF:000031">
    <property type="entry name" value="Pentatricopeptide repeat-containing protein mitochondrial"/>
    <property type="match status" value="2"/>
</dbReference>
<dbReference type="Proteomes" id="UP000241394">
    <property type="component" value="Chromosome LG5"/>
</dbReference>
<dbReference type="InterPro" id="IPR011990">
    <property type="entry name" value="TPR-like_helical_dom_sf"/>
</dbReference>
<evidence type="ECO:0000313" key="4">
    <source>
        <dbReference type="EMBL" id="PSS30303.1"/>
    </source>
</evidence>
<evidence type="ECO:0000256" key="1">
    <source>
        <dbReference type="ARBA" id="ARBA00022737"/>
    </source>
</evidence>
<dbReference type="PROSITE" id="PS51375">
    <property type="entry name" value="PPR"/>
    <property type="match status" value="7"/>
</dbReference>